<dbReference type="PANTHER" id="PTHR43031:SF17">
    <property type="entry name" value="SULFURTRANSFERASE YTWF-RELATED"/>
    <property type="match status" value="1"/>
</dbReference>
<dbReference type="Gene3D" id="3.40.250.10">
    <property type="entry name" value="Rhodanese-like domain"/>
    <property type="match status" value="1"/>
</dbReference>
<dbReference type="EMBL" id="LR026963">
    <property type="protein sequence ID" value="VBB69060.1"/>
    <property type="molecule type" value="Genomic_DNA"/>
</dbReference>
<name>A0A484H6K3_9ZZZZ</name>
<dbReference type="SUPFAM" id="SSF52821">
    <property type="entry name" value="Rhodanese/Cell cycle control phosphatase"/>
    <property type="match status" value="1"/>
</dbReference>
<dbReference type="InterPro" id="IPR001763">
    <property type="entry name" value="Rhodanese-like_dom"/>
</dbReference>
<gene>
    <name evidence="2" type="ORF">RIEGSTA812A_PEG_533</name>
</gene>
<evidence type="ECO:0000259" key="1">
    <source>
        <dbReference type="PROSITE" id="PS50206"/>
    </source>
</evidence>
<accession>A0A484H6K3</accession>
<dbReference type="AlphaFoldDB" id="A0A484H6K3"/>
<feature type="domain" description="Rhodanese" evidence="1">
    <location>
        <begin position="16"/>
        <end position="104"/>
    </location>
</feature>
<evidence type="ECO:0000313" key="2">
    <source>
        <dbReference type="EMBL" id="VBB69060.1"/>
    </source>
</evidence>
<dbReference type="Pfam" id="PF00581">
    <property type="entry name" value="Rhodanese"/>
    <property type="match status" value="1"/>
</dbReference>
<dbReference type="PANTHER" id="PTHR43031">
    <property type="entry name" value="FAD-DEPENDENT OXIDOREDUCTASE"/>
    <property type="match status" value="1"/>
</dbReference>
<proteinExistence type="predicted"/>
<protein>
    <submittedName>
        <fullName evidence="2">Rhodanese-like domain protein</fullName>
    </submittedName>
</protein>
<dbReference type="InterPro" id="IPR050229">
    <property type="entry name" value="GlpE_sulfurtransferase"/>
</dbReference>
<sequence length="106" mass="12265">MINNIEVEELSTWLYASEAPILLDVREPWEISICSLKNSLFIPMGQVLSRAQEIPSDQRVVAICHHGIRSHHVVEWLRRLGYENVVNLRGGIDAWARRIDPQMTLY</sequence>
<reference evidence="2" key="1">
    <citation type="submission" date="2018-10" db="EMBL/GenBank/DDBJ databases">
        <authorList>
            <person name="Gruber-Vodicka H."/>
            <person name="Jaeckle O."/>
        </authorList>
    </citation>
    <scope>NUCLEOTIDE SEQUENCE</scope>
</reference>
<organism evidence="2">
    <name type="scientific">invertebrate metagenome</name>
    <dbReference type="NCBI Taxonomy" id="1711999"/>
    <lineage>
        <taxon>unclassified sequences</taxon>
        <taxon>metagenomes</taxon>
        <taxon>organismal metagenomes</taxon>
    </lineage>
</organism>
<dbReference type="InterPro" id="IPR036873">
    <property type="entry name" value="Rhodanese-like_dom_sf"/>
</dbReference>
<dbReference type="PROSITE" id="PS50206">
    <property type="entry name" value="RHODANESE_3"/>
    <property type="match status" value="1"/>
</dbReference>
<dbReference type="SMART" id="SM00450">
    <property type="entry name" value="RHOD"/>
    <property type="match status" value="1"/>
</dbReference>